<reference evidence="1" key="1">
    <citation type="journal article" date="2014" name="Front. Microbiol.">
        <title>High frequency of phylogenetically diverse reductive dehalogenase-homologous genes in deep subseafloor sedimentary metagenomes.</title>
        <authorList>
            <person name="Kawai M."/>
            <person name="Futagami T."/>
            <person name="Toyoda A."/>
            <person name="Takaki Y."/>
            <person name="Nishi S."/>
            <person name="Hori S."/>
            <person name="Arai W."/>
            <person name="Tsubouchi T."/>
            <person name="Morono Y."/>
            <person name="Uchiyama I."/>
            <person name="Ito T."/>
            <person name="Fujiyama A."/>
            <person name="Inagaki F."/>
            <person name="Takami H."/>
        </authorList>
    </citation>
    <scope>NUCLEOTIDE SEQUENCE</scope>
    <source>
        <strain evidence="1">Expedition CK06-06</strain>
    </source>
</reference>
<accession>X1GNM6</accession>
<comment type="caution">
    <text evidence="1">The sequence shown here is derived from an EMBL/GenBank/DDBJ whole genome shotgun (WGS) entry which is preliminary data.</text>
</comment>
<name>X1GNM6_9ZZZZ</name>
<proteinExistence type="predicted"/>
<dbReference type="AlphaFoldDB" id="X1GNM6"/>
<dbReference type="Pfam" id="PF06226">
    <property type="entry name" value="DUF1007"/>
    <property type="match status" value="1"/>
</dbReference>
<evidence type="ECO:0000313" key="1">
    <source>
        <dbReference type="EMBL" id="GAH43234.1"/>
    </source>
</evidence>
<feature type="non-terminal residue" evidence="1">
    <location>
        <position position="1"/>
    </location>
</feature>
<feature type="non-terminal residue" evidence="1">
    <location>
        <position position="175"/>
    </location>
</feature>
<dbReference type="EMBL" id="BARU01014007">
    <property type="protein sequence ID" value="GAH43234.1"/>
    <property type="molecule type" value="Genomic_DNA"/>
</dbReference>
<organism evidence="1">
    <name type="scientific">marine sediment metagenome</name>
    <dbReference type="NCBI Taxonomy" id="412755"/>
    <lineage>
        <taxon>unclassified sequences</taxon>
        <taxon>metagenomes</taxon>
        <taxon>ecological metagenomes</taxon>
    </lineage>
</organism>
<protein>
    <submittedName>
        <fullName evidence="1">Uncharacterized protein</fullName>
    </submittedName>
</protein>
<dbReference type="InterPro" id="IPR010412">
    <property type="entry name" value="DUF1007"/>
</dbReference>
<sequence length="175" mass="20724">IPCSLLSHPHVFIDYTVNFIFDQNELAGVETQWIFDEMYSSMLIQDYDVDKDGRFSNREIITTKQDAFSNLENYNYFVYITIDSKCFGVKSVENFSVDVYDNRVIYRFFIPCVVPVTPSYKKIEICMYDETYYVDLLPLGDDPVRFTNEESIDYEVKVFEDTKESRDYGEIYPYS</sequence>
<gene>
    <name evidence="1" type="ORF">S03H2_24963</name>
</gene>